<keyword evidence="8" id="KW-1185">Reference proteome</keyword>
<evidence type="ECO:0000259" key="6">
    <source>
        <dbReference type="Pfam" id="PF12698"/>
    </source>
</evidence>
<keyword evidence="2 5" id="KW-0812">Transmembrane</keyword>
<sequence>MKSNLSYLILGELVRLIKYKIHLVSLLLLFLWFVILSIIKDNQLFNQFLPMILSVDATMMAILFIGSILFFEKSEQTVSTLLVTPIKKRHLIESKIITNVIHLTTTSLLLTLLFVIIRGIEINFIILITALILSIWLHSLIGFFFSFLTKSFTSMLVFLMAYSLLLMIPTFLKSSNLFFTNALFDYLFLINPQYAVSILIEASLTSKDVLLPILAYLSIILYIVFFSLVVVYPNYQKSAIKQSGV</sequence>
<evidence type="ECO:0000256" key="3">
    <source>
        <dbReference type="ARBA" id="ARBA00022989"/>
    </source>
</evidence>
<protein>
    <submittedName>
        <fullName evidence="7">ABC-type transport system, permease component</fullName>
    </submittedName>
</protein>
<organism evidence="7 8">
    <name type="scientific">Acholeplasma brassicae</name>
    <dbReference type="NCBI Taxonomy" id="61635"/>
    <lineage>
        <taxon>Bacteria</taxon>
        <taxon>Bacillati</taxon>
        <taxon>Mycoplasmatota</taxon>
        <taxon>Mollicutes</taxon>
        <taxon>Acholeplasmatales</taxon>
        <taxon>Acholeplasmataceae</taxon>
        <taxon>Acholeplasma</taxon>
    </lineage>
</organism>
<dbReference type="KEGG" id="abra:BN85311810"/>
<feature type="transmembrane region" description="Helical" evidence="5">
    <location>
        <begin position="152"/>
        <end position="172"/>
    </location>
</feature>
<feature type="transmembrane region" description="Helical" evidence="5">
    <location>
        <begin position="21"/>
        <end position="39"/>
    </location>
</feature>
<accession>U4KP47</accession>
<dbReference type="GO" id="GO:0140359">
    <property type="term" value="F:ABC-type transporter activity"/>
    <property type="evidence" value="ECO:0007669"/>
    <property type="project" value="InterPro"/>
</dbReference>
<evidence type="ECO:0000256" key="4">
    <source>
        <dbReference type="ARBA" id="ARBA00023136"/>
    </source>
</evidence>
<keyword evidence="4 5" id="KW-0472">Membrane</keyword>
<dbReference type="EMBL" id="FO681348">
    <property type="protein sequence ID" value="CCV66202.1"/>
    <property type="molecule type" value="Genomic_DNA"/>
</dbReference>
<dbReference type="GO" id="GO:0016020">
    <property type="term" value="C:membrane"/>
    <property type="evidence" value="ECO:0007669"/>
    <property type="project" value="UniProtKB-SubCell"/>
</dbReference>
<dbReference type="InterPro" id="IPR013525">
    <property type="entry name" value="ABC2_TM"/>
</dbReference>
<dbReference type="HOGENOM" id="CLU_1136123_0_0_14"/>
<dbReference type="Pfam" id="PF12698">
    <property type="entry name" value="ABC2_membrane_3"/>
    <property type="match status" value="1"/>
</dbReference>
<name>U4KP47_9MOLU</name>
<gene>
    <name evidence="7" type="ORF">BN85311810</name>
</gene>
<evidence type="ECO:0000313" key="7">
    <source>
        <dbReference type="EMBL" id="CCV66202.1"/>
    </source>
</evidence>
<evidence type="ECO:0000256" key="2">
    <source>
        <dbReference type="ARBA" id="ARBA00022692"/>
    </source>
</evidence>
<reference evidence="7 8" key="1">
    <citation type="journal article" date="2013" name="J. Mol. Microbiol. Biotechnol.">
        <title>Analysis of the Complete Genomes of Acholeplasma brassicae , A. palmae and A. laidlawii and Their Comparison to the Obligate Parasites from ' Candidatus Phytoplasma'.</title>
        <authorList>
            <person name="Kube M."/>
            <person name="Siewert C."/>
            <person name="Migdoll A.M."/>
            <person name="Duduk B."/>
            <person name="Holz S."/>
            <person name="Rabus R."/>
            <person name="Seemuller E."/>
            <person name="Mitrovic J."/>
            <person name="Muller I."/>
            <person name="Buttner C."/>
            <person name="Reinhardt R."/>
        </authorList>
    </citation>
    <scope>NUCLEOTIDE SEQUENCE [LARGE SCALE GENOMIC DNA]</scope>
    <source>
        <strain evidence="8">0502</strain>
    </source>
</reference>
<dbReference type="Proteomes" id="UP000032737">
    <property type="component" value="Chromosome"/>
</dbReference>
<keyword evidence="3 5" id="KW-1133">Transmembrane helix</keyword>
<feature type="transmembrane region" description="Helical" evidence="5">
    <location>
        <begin position="213"/>
        <end position="232"/>
    </location>
</feature>
<feature type="transmembrane region" description="Helical" evidence="5">
    <location>
        <begin position="122"/>
        <end position="145"/>
    </location>
</feature>
<evidence type="ECO:0000313" key="8">
    <source>
        <dbReference type="Proteomes" id="UP000032737"/>
    </source>
</evidence>
<evidence type="ECO:0000256" key="1">
    <source>
        <dbReference type="ARBA" id="ARBA00004141"/>
    </source>
</evidence>
<feature type="transmembrane region" description="Helical" evidence="5">
    <location>
        <begin position="51"/>
        <end position="71"/>
    </location>
</feature>
<dbReference type="RefSeq" id="WP_030005062.1">
    <property type="nucleotide sequence ID" value="NC_022549.1"/>
</dbReference>
<evidence type="ECO:0000256" key="5">
    <source>
        <dbReference type="SAM" id="Phobius"/>
    </source>
</evidence>
<proteinExistence type="predicted"/>
<feature type="transmembrane region" description="Helical" evidence="5">
    <location>
        <begin position="96"/>
        <end position="116"/>
    </location>
</feature>
<dbReference type="AlphaFoldDB" id="U4KP47"/>
<feature type="domain" description="ABC-2 type transporter transmembrane" evidence="6">
    <location>
        <begin position="43"/>
        <end position="226"/>
    </location>
</feature>
<dbReference type="STRING" id="61635.BN85311810"/>
<comment type="subcellular location">
    <subcellularLocation>
        <location evidence="1">Membrane</location>
        <topology evidence="1">Multi-pass membrane protein</topology>
    </subcellularLocation>
</comment>
<dbReference type="OrthoDB" id="2966568at2"/>